<dbReference type="RefSeq" id="WP_135030407.1">
    <property type="nucleotide sequence ID" value="NZ_BMLA01000010.1"/>
</dbReference>
<evidence type="ECO:0000313" key="2">
    <source>
        <dbReference type="Proteomes" id="UP000560081"/>
    </source>
</evidence>
<dbReference type="EMBL" id="JACHMC010000001">
    <property type="protein sequence ID" value="MBB4881758.1"/>
    <property type="molecule type" value="Genomic_DNA"/>
</dbReference>
<protein>
    <submittedName>
        <fullName evidence="1">Putative membrane protein</fullName>
    </submittedName>
</protein>
<keyword evidence="2" id="KW-1185">Reference proteome</keyword>
<accession>A0A4Y8WYY4</accession>
<proteinExistence type="predicted"/>
<comment type="caution">
    <text evidence="1">The sequence shown here is derived from an EMBL/GenBank/DDBJ whole genome shotgun (WGS) entry which is preliminary data.</text>
</comment>
<dbReference type="AlphaFoldDB" id="A0A4Y8WYY4"/>
<gene>
    <name evidence="1" type="ORF">BJ976_000109</name>
</gene>
<sequence>MIRVEQAPAAHERDWRWLDEPAPAVASGLALAALHVTSGAGGGLLTAVPGATTAAGLLALLAVVLVVESAGRARPSGPTLPRRSLLWLVAVPGVAFVGGLLAPNPSLTPLLALPAAVVGAGVADRLDTRWPLVLSALAGAAAQPTLLRAVDPVPAGVLVLNGLIMSVLVLILLTVLTWLRARSPGGRLHRRGEFADDHDDDGGPGRA</sequence>
<reference evidence="1 2" key="1">
    <citation type="submission" date="2020-08" db="EMBL/GenBank/DDBJ databases">
        <title>Sequencing the genomes of 1000 actinobacteria strains.</title>
        <authorList>
            <person name="Klenk H.-P."/>
        </authorList>
    </citation>
    <scope>NUCLEOTIDE SEQUENCE [LARGE SCALE GENOMIC DNA]</scope>
    <source>
        <strain evidence="1 2">DSM 19079</strain>
    </source>
</reference>
<evidence type="ECO:0000313" key="1">
    <source>
        <dbReference type="EMBL" id="MBB4881758.1"/>
    </source>
</evidence>
<dbReference type="Proteomes" id="UP000560081">
    <property type="component" value="Unassembled WGS sequence"/>
</dbReference>
<organism evidence="1 2">
    <name type="scientific">Micrococcus flavus</name>
    <dbReference type="NCBI Taxonomy" id="384602"/>
    <lineage>
        <taxon>Bacteria</taxon>
        <taxon>Bacillati</taxon>
        <taxon>Actinomycetota</taxon>
        <taxon>Actinomycetes</taxon>
        <taxon>Micrococcales</taxon>
        <taxon>Micrococcaceae</taxon>
        <taxon>Micrococcus</taxon>
    </lineage>
</organism>
<name>A0A4Y8WYY4_9MICC</name>